<dbReference type="RefSeq" id="WP_032524432.1">
    <property type="nucleotide sequence ID" value="NZ_CP138934.1"/>
</dbReference>
<name>A0A0A1ZI58_PROMR</name>
<evidence type="ECO:0000256" key="5">
    <source>
        <dbReference type="ARBA" id="ARBA00022982"/>
    </source>
</evidence>
<evidence type="ECO:0000256" key="3">
    <source>
        <dbReference type="ARBA" id="ARBA00022714"/>
    </source>
</evidence>
<evidence type="ECO:0000256" key="8">
    <source>
        <dbReference type="ARBA" id="ARBA00034078"/>
    </source>
</evidence>
<comment type="cofactor">
    <cofactor evidence="8">
        <name>[2Fe-2S] cluster</name>
        <dbReference type="ChEBI" id="CHEBI:190135"/>
    </cofactor>
</comment>
<dbReference type="OrthoDB" id="462043at2"/>
<dbReference type="PANTHER" id="PTHR43112:SF10">
    <property type="entry name" value="FERREDOXIN C 2, CHLOROPLASTIC"/>
    <property type="match status" value="1"/>
</dbReference>
<dbReference type="SUPFAM" id="SSF54292">
    <property type="entry name" value="2Fe-2S ferredoxin-like"/>
    <property type="match status" value="1"/>
</dbReference>
<dbReference type="EMBL" id="JNAH01000004">
    <property type="protein sequence ID" value="KGF87899.1"/>
    <property type="molecule type" value="Genomic_DNA"/>
</dbReference>
<keyword evidence="4" id="KW-0479">Metal-binding</keyword>
<dbReference type="InterPro" id="IPR001041">
    <property type="entry name" value="2Fe-2S_ferredoxin-type"/>
</dbReference>
<reference evidence="11" key="1">
    <citation type="journal article" date="2014" name="Sci. Data">
        <title>Genomes of diverse isolates of the marine cyanobacterium Prochlorococcus.</title>
        <authorList>
            <person name="Biller S."/>
            <person name="Berube P."/>
            <person name="Thompson J."/>
            <person name="Kelly L."/>
            <person name="Roggensack S."/>
            <person name="Awad L."/>
            <person name="Roache-Johnson K."/>
            <person name="Ding H."/>
            <person name="Giovannoni S.J."/>
            <person name="Moore L.R."/>
            <person name="Chisholm S.W."/>
        </authorList>
    </citation>
    <scope>NUCLEOTIDE SEQUENCE [LARGE SCALE GENOMIC DNA]</scope>
    <source>
        <strain evidence="11">GP2</strain>
    </source>
</reference>
<organism evidence="10 11">
    <name type="scientific">Prochlorococcus marinus str. GP2</name>
    <dbReference type="NCBI Taxonomy" id="59925"/>
    <lineage>
        <taxon>Bacteria</taxon>
        <taxon>Bacillati</taxon>
        <taxon>Cyanobacteriota</taxon>
        <taxon>Cyanophyceae</taxon>
        <taxon>Synechococcales</taxon>
        <taxon>Prochlorococcaceae</taxon>
        <taxon>Prochlorococcus</taxon>
    </lineage>
</organism>
<dbReference type="GO" id="GO:0046872">
    <property type="term" value="F:metal ion binding"/>
    <property type="evidence" value="ECO:0007669"/>
    <property type="project" value="UniProtKB-KW"/>
</dbReference>
<dbReference type="GO" id="GO:0051537">
    <property type="term" value="F:2 iron, 2 sulfur cluster binding"/>
    <property type="evidence" value="ECO:0007669"/>
    <property type="project" value="UniProtKB-KW"/>
</dbReference>
<protein>
    <submittedName>
        <fullName evidence="10">Soluble (2Fe-2S) ferredoxin</fullName>
    </submittedName>
</protein>
<dbReference type="Proteomes" id="UP000030598">
    <property type="component" value="Unassembled WGS sequence"/>
</dbReference>
<comment type="caution">
    <text evidence="10">The sequence shown here is derived from an EMBL/GenBank/DDBJ whole genome shotgun (WGS) entry which is preliminary data.</text>
</comment>
<proteinExistence type="inferred from homology"/>
<sequence>MKKTFTVTIKNKETGKVYQEQVNSDEYILKEFEKKGFKLAFSCRNGCCTSCAVKMISGTLQQPEAMGVSQALKDKGYALLCVAKATSDIEVETTYEDEVYDLQFGQYFGRGNTRVAPPWEFEED</sequence>
<dbReference type="PROSITE" id="PS51085">
    <property type="entry name" value="2FE2S_FER_2"/>
    <property type="match status" value="1"/>
</dbReference>
<dbReference type="InterPro" id="IPR036010">
    <property type="entry name" value="2Fe-2S_ferredoxin-like_sf"/>
</dbReference>
<keyword evidence="7" id="KW-0411">Iron-sulfur</keyword>
<dbReference type="Gene3D" id="3.10.20.30">
    <property type="match status" value="1"/>
</dbReference>
<gene>
    <name evidence="10" type="ORF">EU91_0934</name>
</gene>
<keyword evidence="3" id="KW-0001">2Fe-2S</keyword>
<evidence type="ECO:0000256" key="7">
    <source>
        <dbReference type="ARBA" id="ARBA00023014"/>
    </source>
</evidence>
<dbReference type="eggNOG" id="COG0633">
    <property type="taxonomic scope" value="Bacteria"/>
</dbReference>
<evidence type="ECO:0000256" key="6">
    <source>
        <dbReference type="ARBA" id="ARBA00023004"/>
    </source>
</evidence>
<dbReference type="PANTHER" id="PTHR43112">
    <property type="entry name" value="FERREDOXIN"/>
    <property type="match status" value="1"/>
</dbReference>
<dbReference type="STRING" id="59925.EU91_0934"/>
<dbReference type="AlphaFoldDB" id="A0A0A1ZI58"/>
<accession>A0A0A1ZI58</accession>
<keyword evidence="6" id="KW-0408">Iron</keyword>
<evidence type="ECO:0000313" key="10">
    <source>
        <dbReference type="EMBL" id="KGF87899.1"/>
    </source>
</evidence>
<evidence type="ECO:0000256" key="1">
    <source>
        <dbReference type="ARBA" id="ARBA00007874"/>
    </source>
</evidence>
<evidence type="ECO:0000259" key="9">
    <source>
        <dbReference type="PROSITE" id="PS51085"/>
    </source>
</evidence>
<keyword evidence="2" id="KW-0813">Transport</keyword>
<dbReference type="CDD" id="cd00207">
    <property type="entry name" value="fer2"/>
    <property type="match status" value="1"/>
</dbReference>
<feature type="domain" description="2Fe-2S ferredoxin-type" evidence="9">
    <location>
        <begin position="5"/>
        <end position="97"/>
    </location>
</feature>
<dbReference type="InterPro" id="IPR012675">
    <property type="entry name" value="Beta-grasp_dom_sf"/>
</dbReference>
<comment type="similarity">
    <text evidence="1">Belongs to the 2Fe2S plant-type ferredoxin family.</text>
</comment>
<keyword evidence="5" id="KW-0249">Electron transport</keyword>
<evidence type="ECO:0000256" key="4">
    <source>
        <dbReference type="ARBA" id="ARBA00022723"/>
    </source>
</evidence>
<evidence type="ECO:0000256" key="2">
    <source>
        <dbReference type="ARBA" id="ARBA00022448"/>
    </source>
</evidence>
<evidence type="ECO:0000313" key="11">
    <source>
        <dbReference type="Proteomes" id="UP000030598"/>
    </source>
</evidence>
<dbReference type="Pfam" id="PF00111">
    <property type="entry name" value="Fer2"/>
    <property type="match status" value="1"/>
</dbReference>